<accession>A0A644ZM11</accession>
<dbReference type="EMBL" id="VSSQ01009517">
    <property type="protein sequence ID" value="MPM41862.1"/>
    <property type="molecule type" value="Genomic_DNA"/>
</dbReference>
<organism evidence="1">
    <name type="scientific">bioreactor metagenome</name>
    <dbReference type="NCBI Taxonomy" id="1076179"/>
    <lineage>
        <taxon>unclassified sequences</taxon>
        <taxon>metagenomes</taxon>
        <taxon>ecological metagenomes</taxon>
    </lineage>
</organism>
<name>A0A644ZM11_9ZZZZ</name>
<evidence type="ECO:0000313" key="1">
    <source>
        <dbReference type="EMBL" id="MPM41862.1"/>
    </source>
</evidence>
<protein>
    <submittedName>
        <fullName evidence="1">Uncharacterized protein</fullName>
    </submittedName>
</protein>
<dbReference type="AlphaFoldDB" id="A0A644ZM11"/>
<reference evidence="1" key="1">
    <citation type="submission" date="2019-08" db="EMBL/GenBank/DDBJ databases">
        <authorList>
            <person name="Kucharzyk K."/>
            <person name="Murdoch R.W."/>
            <person name="Higgins S."/>
            <person name="Loffler F."/>
        </authorList>
    </citation>
    <scope>NUCLEOTIDE SEQUENCE</scope>
</reference>
<proteinExistence type="predicted"/>
<gene>
    <name evidence="1" type="ORF">SDC9_88522</name>
</gene>
<sequence length="55" mass="5933">MAGLPGISGFRCAKQSAEIVIHFSDLYLSFKSGIQRLLVLHDDLITGDGLDGKEV</sequence>
<comment type="caution">
    <text evidence="1">The sequence shown here is derived from an EMBL/GenBank/DDBJ whole genome shotgun (WGS) entry which is preliminary data.</text>
</comment>